<feature type="transmembrane region" description="Helical" evidence="5">
    <location>
        <begin position="37"/>
        <end position="59"/>
    </location>
</feature>
<feature type="transmembrane region" description="Helical" evidence="5">
    <location>
        <begin position="79"/>
        <end position="104"/>
    </location>
</feature>
<evidence type="ECO:0000313" key="6">
    <source>
        <dbReference type="EMBL" id="MEE2023031.1"/>
    </source>
</evidence>
<sequence>MYMLGEVFSKAIPFLLLPYLTRVLGPAGYGELSLYQVIAALLIVALSLSQDGAVARYYYAYGKRAIGLINFTGVLYSSVIYLIICVVSFVTASEILFVCASVSYTQSIISNQLTIRQMQRKVKEYLYIQVFNSLFSAFLTVLLFEIFNASALGRLYIVMLVNLLTIILAVMVVAGGASESFRKVRINRKKIKISLLFILSFGTPLIIHNLSLFSKGQLDRVFVYNLYSEEQLGLYSVGFQIASILAIILMAAQKSLTPYYFEALKKKSLEFCDIRKLLFYIIIVIPLPAILAYMLPSSVYAYVFGDNFVESKVYACIFLLGIAMNAPYFLLANYLFYHGKTVAVSIGTGVSSALHIVLIATLGSSNLKMMAFTLFITNSFTICLIYFFCRRYSQGLQK</sequence>
<feature type="transmembrane region" description="Helical" evidence="5">
    <location>
        <begin position="369"/>
        <end position="389"/>
    </location>
</feature>
<protein>
    <submittedName>
        <fullName evidence="6">Oligosaccharide flippase family protein</fullName>
    </submittedName>
</protein>
<feature type="transmembrane region" description="Helical" evidence="5">
    <location>
        <begin position="343"/>
        <end position="363"/>
    </location>
</feature>
<organism evidence="6 7">
    <name type="scientific">Alkalimonas mucilaginosa</name>
    <dbReference type="NCBI Taxonomy" id="3057676"/>
    <lineage>
        <taxon>Bacteria</taxon>
        <taxon>Pseudomonadati</taxon>
        <taxon>Pseudomonadota</taxon>
        <taxon>Gammaproteobacteria</taxon>
        <taxon>Alkalimonas</taxon>
    </lineage>
</organism>
<dbReference type="InterPro" id="IPR002797">
    <property type="entry name" value="Polysacc_synth"/>
</dbReference>
<dbReference type="InterPro" id="IPR052556">
    <property type="entry name" value="PolySynth_Transporter"/>
</dbReference>
<evidence type="ECO:0000256" key="4">
    <source>
        <dbReference type="ARBA" id="ARBA00023136"/>
    </source>
</evidence>
<reference evidence="6 7" key="1">
    <citation type="submission" date="2023-06" db="EMBL/GenBank/DDBJ databases">
        <title>Alkalimonas sp., MEB004 an alkaliphilic bacterium isolated from Lonar Lake, India.</title>
        <authorList>
            <person name="Joshi A."/>
            <person name="Thite S."/>
        </authorList>
    </citation>
    <scope>NUCLEOTIDE SEQUENCE [LARGE SCALE GENOMIC DNA]</scope>
    <source>
        <strain evidence="6 7">MEB004</strain>
    </source>
</reference>
<feature type="transmembrane region" description="Helical" evidence="5">
    <location>
        <begin position="125"/>
        <end position="147"/>
    </location>
</feature>
<feature type="transmembrane region" description="Helical" evidence="5">
    <location>
        <begin position="195"/>
        <end position="214"/>
    </location>
</feature>
<keyword evidence="4 5" id="KW-0472">Membrane</keyword>
<feature type="transmembrane region" description="Helical" evidence="5">
    <location>
        <begin position="234"/>
        <end position="256"/>
    </location>
</feature>
<accession>A0ABU7JC68</accession>
<dbReference type="Proteomes" id="UP001339167">
    <property type="component" value="Unassembled WGS sequence"/>
</dbReference>
<feature type="transmembrane region" description="Helical" evidence="5">
    <location>
        <begin position="153"/>
        <end position="174"/>
    </location>
</feature>
<feature type="transmembrane region" description="Helical" evidence="5">
    <location>
        <begin position="315"/>
        <end position="336"/>
    </location>
</feature>
<dbReference type="PANTHER" id="PTHR43424:SF1">
    <property type="entry name" value="LOCUS PUTATIVE PROTEIN 1-RELATED"/>
    <property type="match status" value="1"/>
</dbReference>
<dbReference type="PANTHER" id="PTHR43424">
    <property type="entry name" value="LOCUS PUTATIVE PROTEIN 1-RELATED"/>
    <property type="match status" value="1"/>
</dbReference>
<name>A0ABU7JC68_9GAMM</name>
<keyword evidence="3 5" id="KW-1133">Transmembrane helix</keyword>
<evidence type="ECO:0000256" key="2">
    <source>
        <dbReference type="ARBA" id="ARBA00022692"/>
    </source>
</evidence>
<proteinExistence type="predicted"/>
<evidence type="ECO:0000256" key="5">
    <source>
        <dbReference type="SAM" id="Phobius"/>
    </source>
</evidence>
<feature type="transmembrane region" description="Helical" evidence="5">
    <location>
        <begin position="277"/>
        <end position="295"/>
    </location>
</feature>
<keyword evidence="2 5" id="KW-0812">Transmembrane</keyword>
<dbReference type="Pfam" id="PF01943">
    <property type="entry name" value="Polysacc_synt"/>
    <property type="match status" value="1"/>
</dbReference>
<gene>
    <name evidence="6" type="ORF">QWF21_02145</name>
</gene>
<evidence type="ECO:0000313" key="7">
    <source>
        <dbReference type="Proteomes" id="UP001339167"/>
    </source>
</evidence>
<evidence type="ECO:0000256" key="1">
    <source>
        <dbReference type="ARBA" id="ARBA00004141"/>
    </source>
</evidence>
<evidence type="ECO:0000256" key="3">
    <source>
        <dbReference type="ARBA" id="ARBA00022989"/>
    </source>
</evidence>
<comment type="subcellular location">
    <subcellularLocation>
        <location evidence="1">Membrane</location>
        <topology evidence="1">Multi-pass membrane protein</topology>
    </subcellularLocation>
</comment>
<comment type="caution">
    <text evidence="6">The sequence shown here is derived from an EMBL/GenBank/DDBJ whole genome shotgun (WGS) entry which is preliminary data.</text>
</comment>
<dbReference type="EMBL" id="JAUGZK010000001">
    <property type="protein sequence ID" value="MEE2023031.1"/>
    <property type="molecule type" value="Genomic_DNA"/>
</dbReference>
<keyword evidence="7" id="KW-1185">Reference proteome</keyword>